<accession>A0A179D417</accession>
<evidence type="ECO:0000259" key="1">
    <source>
        <dbReference type="SMART" id="SM00670"/>
    </source>
</evidence>
<dbReference type="InterPro" id="IPR002850">
    <property type="entry name" value="PIN_toxin-like"/>
</dbReference>
<dbReference type="InterPro" id="IPR002716">
    <property type="entry name" value="PIN_dom"/>
</dbReference>
<dbReference type="RefSeq" id="WP_161939494.1">
    <property type="nucleotide sequence ID" value="NZ_LWLG01000009.1"/>
</dbReference>
<dbReference type="PATRIC" id="fig|999894.6.peg.1318"/>
<feature type="domain" description="PIN" evidence="1">
    <location>
        <begin position="2"/>
        <end position="113"/>
    </location>
</feature>
<gene>
    <name evidence="2" type="ORF">TDIS_1320</name>
</gene>
<organism evidence="2 3">
    <name type="scientific">Thermosulfurimonas dismutans</name>
    <dbReference type="NCBI Taxonomy" id="999894"/>
    <lineage>
        <taxon>Bacteria</taxon>
        <taxon>Pseudomonadati</taxon>
        <taxon>Thermodesulfobacteriota</taxon>
        <taxon>Thermodesulfobacteria</taxon>
        <taxon>Thermodesulfobacteriales</taxon>
        <taxon>Thermodesulfobacteriaceae</taxon>
        <taxon>Thermosulfurimonas</taxon>
    </lineage>
</organism>
<name>A0A179D417_9BACT</name>
<proteinExistence type="predicted"/>
<dbReference type="NCBIfam" id="TIGR00305">
    <property type="entry name" value="putative toxin-antitoxin system toxin component, PIN family"/>
    <property type="match status" value="1"/>
</dbReference>
<reference evidence="2 3" key="1">
    <citation type="submission" date="2016-04" db="EMBL/GenBank/DDBJ databases">
        <title>Genome analysis of Thermosulfurimonas dismutans, the first thermophilic sulfur-disproportionating bacterium of the phylum Thermodesulfobacteria.</title>
        <authorList>
            <person name="Mardanov A.V."/>
            <person name="Beletsky A.V."/>
            <person name="Kadnikov V.V."/>
            <person name="Slobodkin A.I."/>
            <person name="Ravin N.V."/>
        </authorList>
    </citation>
    <scope>NUCLEOTIDE SEQUENCE [LARGE SCALE GENOMIC DNA]</scope>
    <source>
        <strain evidence="2 3">S95</strain>
    </source>
</reference>
<comment type="caution">
    <text evidence="2">The sequence shown here is derived from an EMBL/GenBank/DDBJ whole genome shotgun (WGS) entry which is preliminary data.</text>
</comment>
<evidence type="ECO:0000313" key="3">
    <source>
        <dbReference type="Proteomes" id="UP000078390"/>
    </source>
</evidence>
<dbReference type="AlphaFoldDB" id="A0A179D417"/>
<evidence type="ECO:0000313" key="2">
    <source>
        <dbReference type="EMBL" id="OAQ20551.1"/>
    </source>
</evidence>
<dbReference type="InterPro" id="IPR029060">
    <property type="entry name" value="PIN-like_dom_sf"/>
</dbReference>
<dbReference type="PANTHER" id="PTHR34610">
    <property type="entry name" value="SSL7007 PROTEIN"/>
    <property type="match status" value="1"/>
</dbReference>
<dbReference type="PANTHER" id="PTHR34610:SF3">
    <property type="entry name" value="SSL7007 PROTEIN"/>
    <property type="match status" value="1"/>
</dbReference>
<dbReference type="SUPFAM" id="SSF88723">
    <property type="entry name" value="PIN domain-like"/>
    <property type="match status" value="1"/>
</dbReference>
<dbReference type="Pfam" id="PF13470">
    <property type="entry name" value="PIN_3"/>
    <property type="match status" value="1"/>
</dbReference>
<protein>
    <recommendedName>
        <fullName evidence="1">PIN domain-containing protein</fullName>
    </recommendedName>
</protein>
<dbReference type="EMBL" id="LWLG01000009">
    <property type="protein sequence ID" value="OAQ20551.1"/>
    <property type="molecule type" value="Genomic_DNA"/>
</dbReference>
<dbReference type="STRING" id="999894.TDIS_1320"/>
<keyword evidence="3" id="KW-1185">Reference proteome</keyword>
<dbReference type="SMART" id="SM00670">
    <property type="entry name" value="PINc"/>
    <property type="match status" value="1"/>
</dbReference>
<dbReference type="Proteomes" id="UP000078390">
    <property type="component" value="Unassembled WGS sequence"/>
</dbReference>
<dbReference type="Gene3D" id="3.40.50.1010">
    <property type="entry name" value="5'-nuclease"/>
    <property type="match status" value="1"/>
</dbReference>
<sequence length="141" mass="16056">MIRTVFDTNIYLSALLFGGTCAELRNLARKGKIEVFVCEAILAEVAGVLRRKFGWNHYQISLTLAEIRSFTTVIFPLERVEVIIEDPADNRVLECALEAKAEYVISGDRKHLLPLKEFQGIRIVSPREFLELFVSRKVDEG</sequence>